<evidence type="ECO:0000313" key="9">
    <source>
        <dbReference type="Proteomes" id="UP000219621"/>
    </source>
</evidence>
<dbReference type="PANTHER" id="PTHR32089:SF112">
    <property type="entry name" value="LYSOZYME-LIKE PROTEIN-RELATED"/>
    <property type="match status" value="1"/>
</dbReference>
<dbReference type="Gene3D" id="6.10.340.10">
    <property type="match status" value="1"/>
</dbReference>
<keyword evidence="9" id="KW-1185">Reference proteome</keyword>
<dbReference type="GO" id="GO:0016020">
    <property type="term" value="C:membrane"/>
    <property type="evidence" value="ECO:0007669"/>
    <property type="project" value="InterPro"/>
</dbReference>
<dbReference type="SMART" id="SM00283">
    <property type="entry name" value="MA"/>
    <property type="match status" value="1"/>
</dbReference>
<dbReference type="GO" id="GO:0006935">
    <property type="term" value="P:chemotaxis"/>
    <property type="evidence" value="ECO:0007669"/>
    <property type="project" value="InterPro"/>
</dbReference>
<proteinExistence type="inferred from homology"/>
<dbReference type="RefSeq" id="WP_097281427.1">
    <property type="nucleotide sequence ID" value="NZ_OCNJ01000015.1"/>
</dbReference>
<dbReference type="CDD" id="cd06225">
    <property type="entry name" value="HAMP"/>
    <property type="match status" value="1"/>
</dbReference>
<dbReference type="Proteomes" id="UP000219621">
    <property type="component" value="Unassembled WGS sequence"/>
</dbReference>
<dbReference type="EMBL" id="OCNJ01000015">
    <property type="protein sequence ID" value="SOE00930.1"/>
    <property type="molecule type" value="Genomic_DNA"/>
</dbReference>
<reference evidence="8 9" key="1">
    <citation type="submission" date="2017-09" db="EMBL/GenBank/DDBJ databases">
        <authorList>
            <person name="Ehlers B."/>
            <person name="Leendertz F.H."/>
        </authorList>
    </citation>
    <scope>NUCLEOTIDE SEQUENCE [LARGE SCALE GENOMIC DNA]</scope>
    <source>
        <strain evidence="8 9">USBA 140</strain>
    </source>
</reference>
<keyword evidence="4" id="KW-0472">Membrane</keyword>
<keyword evidence="1 3" id="KW-0807">Transducer</keyword>
<dbReference type="PRINTS" id="PR00260">
    <property type="entry name" value="CHEMTRNSDUCR"/>
</dbReference>
<dbReference type="OrthoDB" id="2489132at2"/>
<name>A0A286GZH0_9PROT</name>
<evidence type="ECO:0000313" key="8">
    <source>
        <dbReference type="EMBL" id="SOE00930.1"/>
    </source>
</evidence>
<feature type="domain" description="Methyl-accepting transducer" evidence="5">
    <location>
        <begin position="428"/>
        <end position="664"/>
    </location>
</feature>
<dbReference type="PROSITE" id="PS50885">
    <property type="entry name" value="HAMP"/>
    <property type="match status" value="1"/>
</dbReference>
<gene>
    <name evidence="8" type="ORF">SAMN05421508_11514</name>
</gene>
<accession>A0A286GZH0</accession>
<feature type="domain" description="HAMP" evidence="6">
    <location>
        <begin position="335"/>
        <end position="388"/>
    </location>
</feature>
<dbReference type="GO" id="GO:0004888">
    <property type="term" value="F:transmembrane signaling receptor activity"/>
    <property type="evidence" value="ECO:0007669"/>
    <property type="project" value="InterPro"/>
</dbReference>
<dbReference type="PANTHER" id="PTHR32089">
    <property type="entry name" value="METHYL-ACCEPTING CHEMOTAXIS PROTEIN MCPB"/>
    <property type="match status" value="1"/>
</dbReference>
<dbReference type="PROSITE" id="PS50906">
    <property type="entry name" value="NIT"/>
    <property type="match status" value="1"/>
</dbReference>
<evidence type="ECO:0000256" key="4">
    <source>
        <dbReference type="SAM" id="Phobius"/>
    </source>
</evidence>
<comment type="similarity">
    <text evidence="2">Belongs to the methyl-accepting chemotaxis (MCP) protein family.</text>
</comment>
<organism evidence="8 9">
    <name type="scientific">Caenispirillum bisanense</name>
    <dbReference type="NCBI Taxonomy" id="414052"/>
    <lineage>
        <taxon>Bacteria</taxon>
        <taxon>Pseudomonadati</taxon>
        <taxon>Pseudomonadota</taxon>
        <taxon>Alphaproteobacteria</taxon>
        <taxon>Rhodospirillales</taxon>
        <taxon>Novispirillaceae</taxon>
        <taxon>Caenispirillum</taxon>
    </lineage>
</organism>
<evidence type="ECO:0000256" key="2">
    <source>
        <dbReference type="ARBA" id="ARBA00029447"/>
    </source>
</evidence>
<dbReference type="PROSITE" id="PS50111">
    <property type="entry name" value="CHEMOTAXIS_TRANSDUC_2"/>
    <property type="match status" value="1"/>
</dbReference>
<feature type="domain" description="NIT" evidence="7">
    <location>
        <begin position="54"/>
        <end position="304"/>
    </location>
</feature>
<dbReference type="InterPro" id="IPR003660">
    <property type="entry name" value="HAMP_dom"/>
</dbReference>
<dbReference type="Pfam" id="PF00672">
    <property type="entry name" value="HAMP"/>
    <property type="match status" value="1"/>
</dbReference>
<dbReference type="InterPro" id="IPR013587">
    <property type="entry name" value="Nitrate/nitrite_sensing"/>
</dbReference>
<protein>
    <submittedName>
        <fullName evidence="8">Methyl-accepting chemotaxis protein</fullName>
    </submittedName>
</protein>
<keyword evidence="4" id="KW-0812">Transmembrane</keyword>
<dbReference type="SMART" id="SM00304">
    <property type="entry name" value="HAMP"/>
    <property type="match status" value="1"/>
</dbReference>
<dbReference type="InterPro" id="IPR004089">
    <property type="entry name" value="MCPsignal_dom"/>
</dbReference>
<dbReference type="Gene3D" id="1.10.287.950">
    <property type="entry name" value="Methyl-accepting chemotaxis protein"/>
    <property type="match status" value="1"/>
</dbReference>
<evidence type="ECO:0000259" key="5">
    <source>
        <dbReference type="PROSITE" id="PS50111"/>
    </source>
</evidence>
<evidence type="ECO:0000259" key="7">
    <source>
        <dbReference type="PROSITE" id="PS50906"/>
    </source>
</evidence>
<dbReference type="AlphaFoldDB" id="A0A286GZH0"/>
<dbReference type="Pfam" id="PF08376">
    <property type="entry name" value="NIT"/>
    <property type="match status" value="1"/>
</dbReference>
<dbReference type="InterPro" id="IPR010910">
    <property type="entry name" value="Nitrate/nitrite_sensing_bac"/>
</dbReference>
<sequence>MKALLSRGRIRTRIAVAVLVPILGLLAFAVLQSARSYQAMTEASRLQEVAGVAPAVSAVVHELQKERGATAGFLAARSDEFRTLLDNQRRLSDKAITTLLAQFQILAADTDDRVLRDQVTKDVARLGDLAATRRAVDGGGIETPAAIGWYTATIAGNLDVIARMAAVSTNAGVTRSVAAYVAYLQAKERAGIERATGAAGFGAGAFNPALHERFVALIGAQGAFLATFQAFAEDGWKTAAAAVADSPAAKDVERMRRVGIESMGAATTGIEGPAWFKAATARIDLMKGVEDTIAADLTGRLAGLSAVARNTFAATLAVSVALLAVTLVLVTVIVRGIVGPVRALTDEMKRLADGDTSMVPAGLDREDEVGDMARAVEVFRDHMIRADQLAADQRREQEARAARAAHIEALTADFDSAVSALLDTVAGAANELETTAESMSAIAEETSRQAVAVSAAAEEASANVETVAASAEELHASSAEIGRRVTESSEVSRRAAAQAEETATVVSHLSDSAQKIGEVVGLIADIADQTNLLALNATIEAARAGDAGKGFAVVASEVKQLAGQTAKATEDISRQITDVQSATTHAVEAIGAIGGMVREVDHAASAIASAVEEQNAATAEIARNIAQASQGAGDVSANIGGVTAAASEAGQAASGVLHASERLTRDSGALRETVRRFLMEVRAA</sequence>
<evidence type="ECO:0000256" key="1">
    <source>
        <dbReference type="ARBA" id="ARBA00023224"/>
    </source>
</evidence>
<dbReference type="GO" id="GO:0007165">
    <property type="term" value="P:signal transduction"/>
    <property type="evidence" value="ECO:0007669"/>
    <property type="project" value="UniProtKB-KW"/>
</dbReference>
<evidence type="ECO:0000259" key="6">
    <source>
        <dbReference type="PROSITE" id="PS50885"/>
    </source>
</evidence>
<dbReference type="InterPro" id="IPR004090">
    <property type="entry name" value="Chemotax_Me-accpt_rcpt"/>
</dbReference>
<feature type="transmembrane region" description="Helical" evidence="4">
    <location>
        <begin position="312"/>
        <end position="334"/>
    </location>
</feature>
<evidence type="ECO:0000256" key="3">
    <source>
        <dbReference type="PROSITE-ProRule" id="PRU00284"/>
    </source>
</evidence>
<dbReference type="SUPFAM" id="SSF58104">
    <property type="entry name" value="Methyl-accepting chemotaxis protein (MCP) signaling domain"/>
    <property type="match status" value="1"/>
</dbReference>
<keyword evidence="4" id="KW-1133">Transmembrane helix</keyword>
<dbReference type="Pfam" id="PF00015">
    <property type="entry name" value="MCPsignal"/>
    <property type="match status" value="1"/>
</dbReference>